<reference evidence="1 2" key="1">
    <citation type="submission" date="2014-07" db="EMBL/GenBank/DDBJ databases">
        <authorList>
            <person name="McCorrison J."/>
            <person name="Sanka R."/>
            <person name="Torralba M."/>
            <person name="Gillis M."/>
            <person name="Haft D.H."/>
            <person name="Methe B."/>
            <person name="Sutton G."/>
            <person name="Nelson K.E."/>
        </authorList>
    </citation>
    <scope>NUCLEOTIDE SEQUENCE [LARGE SCALE GENOMIC DNA]</scope>
    <source>
        <strain evidence="1 2">DNF00882</strain>
    </source>
</reference>
<gene>
    <name evidence="1" type="ORF">HMPREF0654_01465</name>
</gene>
<dbReference type="RefSeq" id="WP_036882247.1">
    <property type="nucleotide sequence ID" value="NZ_JRNR01000004.1"/>
</dbReference>
<dbReference type="AlphaFoldDB" id="A0A096ATI3"/>
<proteinExistence type="predicted"/>
<comment type="caution">
    <text evidence="1">The sequence shown here is derived from an EMBL/GenBank/DDBJ whole genome shotgun (WGS) entry which is preliminary data.</text>
</comment>
<sequence>MNDADYSIAEAILDNCNDGLFDIEVELGNNTFDQVSGYIETDRYQEDDFHCGYGNGTGAWITTYASVCICNLELCAFDDGGNETHCELEAHERDRRLLQTTIINLKIR</sequence>
<evidence type="ECO:0000313" key="1">
    <source>
        <dbReference type="EMBL" id="KGF50373.1"/>
    </source>
</evidence>
<protein>
    <submittedName>
        <fullName evidence="1">Uncharacterized protein</fullName>
    </submittedName>
</protein>
<accession>A0A096ATI3</accession>
<name>A0A096ATI3_9BACT</name>
<dbReference type="EMBL" id="JRNR01000004">
    <property type="protein sequence ID" value="KGF50373.1"/>
    <property type="molecule type" value="Genomic_DNA"/>
</dbReference>
<dbReference type="Proteomes" id="UP000029538">
    <property type="component" value="Unassembled WGS sequence"/>
</dbReference>
<organism evidence="1 2">
    <name type="scientific">Prevotella disiens DNF00882</name>
    <dbReference type="NCBI Taxonomy" id="1401075"/>
    <lineage>
        <taxon>Bacteria</taxon>
        <taxon>Pseudomonadati</taxon>
        <taxon>Bacteroidota</taxon>
        <taxon>Bacteroidia</taxon>
        <taxon>Bacteroidales</taxon>
        <taxon>Prevotellaceae</taxon>
        <taxon>Prevotella</taxon>
    </lineage>
</organism>
<evidence type="ECO:0000313" key="2">
    <source>
        <dbReference type="Proteomes" id="UP000029538"/>
    </source>
</evidence>